<keyword evidence="5 6" id="KW-0413">Isomerase</keyword>
<evidence type="ECO:0000256" key="1">
    <source>
        <dbReference type="ARBA" id="ARBA00000971"/>
    </source>
</evidence>
<evidence type="ECO:0000256" key="4">
    <source>
        <dbReference type="ARBA" id="ARBA00023110"/>
    </source>
</evidence>
<dbReference type="PROSITE" id="PS50198">
    <property type="entry name" value="PPIC_PPIASE_2"/>
    <property type="match status" value="1"/>
</dbReference>
<dbReference type="InterPro" id="IPR046357">
    <property type="entry name" value="PPIase_dom_sf"/>
</dbReference>
<dbReference type="PANTHER" id="PTHR47245">
    <property type="entry name" value="PEPTIDYLPROLYL ISOMERASE"/>
    <property type="match status" value="1"/>
</dbReference>
<evidence type="ECO:0000256" key="3">
    <source>
        <dbReference type="ARBA" id="ARBA00022729"/>
    </source>
</evidence>
<sequence>MTVVLQIGEQKITESDLYSLLAQYRLLPQLIKEIIIDQAIAPIECTPEEIQMARNFFYQQNQLTNEAQVQAWLQQQRMTQEQLEHLSVRDLKLEKFKQATWTNKIEPYFLKIKGKLDRVIYSLIRTKDAGIAQELYFRIQNEENTFEELAKQYSQGPEAQTAGLIGPVELNVPHPTIGQILMGSQPGQLWPPTQVGEWIIIVRLEKRISAQLDQQTQQRILNELFQEWLINQMQQIVSLDPSSQTT</sequence>
<dbReference type="GO" id="GO:0003755">
    <property type="term" value="F:peptidyl-prolyl cis-trans isomerase activity"/>
    <property type="evidence" value="ECO:0007669"/>
    <property type="project" value="UniProtKB-KW"/>
</dbReference>
<dbReference type="PANTHER" id="PTHR47245:SF1">
    <property type="entry name" value="FOLDASE PROTEIN PRSA"/>
    <property type="match status" value="1"/>
</dbReference>
<evidence type="ECO:0000256" key="2">
    <source>
        <dbReference type="ARBA" id="ARBA00013194"/>
    </source>
</evidence>
<gene>
    <name evidence="8" type="ordered locus">Cyan7822_2703</name>
</gene>
<proteinExistence type="predicted"/>
<dbReference type="EC" id="5.2.1.8" evidence="2"/>
<dbReference type="eggNOG" id="COG0760">
    <property type="taxonomic scope" value="Bacteria"/>
</dbReference>
<evidence type="ECO:0000256" key="5">
    <source>
        <dbReference type="ARBA" id="ARBA00023235"/>
    </source>
</evidence>
<dbReference type="EMBL" id="CP002198">
    <property type="protein sequence ID" value="ADN14670.1"/>
    <property type="molecule type" value="Genomic_DNA"/>
</dbReference>
<dbReference type="RefSeq" id="WP_013322775.1">
    <property type="nucleotide sequence ID" value="NC_014501.1"/>
</dbReference>
<evidence type="ECO:0000313" key="8">
    <source>
        <dbReference type="EMBL" id="ADN14670.1"/>
    </source>
</evidence>
<evidence type="ECO:0000313" key="9">
    <source>
        <dbReference type="Proteomes" id="UP000008206"/>
    </source>
</evidence>
<keyword evidence="4 6" id="KW-0697">Rotamase</keyword>
<dbReference type="STRING" id="497965.Cyan7822_2703"/>
<dbReference type="InterPro" id="IPR027304">
    <property type="entry name" value="Trigger_fact/SurA_dom_sf"/>
</dbReference>
<dbReference type="InterPro" id="IPR050245">
    <property type="entry name" value="PrsA_foldase"/>
</dbReference>
<dbReference type="KEGG" id="cyj:Cyan7822_2703"/>
<dbReference type="HOGENOM" id="CLU_082394_0_0_3"/>
<dbReference type="Gene3D" id="3.10.50.40">
    <property type="match status" value="1"/>
</dbReference>
<organism evidence="8 9">
    <name type="scientific">Gloeothece verrucosa (strain PCC 7822)</name>
    <name type="common">Cyanothece sp. (strain PCC 7822)</name>
    <dbReference type="NCBI Taxonomy" id="497965"/>
    <lineage>
        <taxon>Bacteria</taxon>
        <taxon>Bacillati</taxon>
        <taxon>Cyanobacteriota</taxon>
        <taxon>Cyanophyceae</taxon>
        <taxon>Oscillatoriophycideae</taxon>
        <taxon>Chroococcales</taxon>
        <taxon>Aphanothecaceae</taxon>
        <taxon>Gloeothece</taxon>
        <taxon>Gloeothece verrucosa</taxon>
    </lineage>
</organism>
<feature type="domain" description="PpiC" evidence="7">
    <location>
        <begin position="114"/>
        <end position="206"/>
    </location>
</feature>
<dbReference type="Pfam" id="PF00639">
    <property type="entry name" value="Rotamase"/>
    <property type="match status" value="1"/>
</dbReference>
<evidence type="ECO:0000259" key="7">
    <source>
        <dbReference type="PROSITE" id="PS50198"/>
    </source>
</evidence>
<dbReference type="AlphaFoldDB" id="E0UK34"/>
<accession>E0UK34</accession>
<dbReference type="SUPFAM" id="SSF109998">
    <property type="entry name" value="Triger factor/SurA peptide-binding domain-like"/>
    <property type="match status" value="1"/>
</dbReference>
<reference evidence="9" key="1">
    <citation type="journal article" date="2011" name="MBio">
        <title>Novel metabolic attributes of the genus Cyanothece, comprising a group of unicellular nitrogen-fixing Cyanobacteria.</title>
        <authorList>
            <person name="Bandyopadhyay A."/>
            <person name="Elvitigala T."/>
            <person name="Welsh E."/>
            <person name="Stockel J."/>
            <person name="Liberton M."/>
            <person name="Min H."/>
            <person name="Sherman L.A."/>
            <person name="Pakrasi H.B."/>
        </authorList>
    </citation>
    <scope>NUCLEOTIDE SEQUENCE [LARGE SCALE GENOMIC DNA]</scope>
    <source>
        <strain evidence="9">PCC 7822</strain>
    </source>
</reference>
<dbReference type="OrthoDB" id="507969at2"/>
<evidence type="ECO:0000256" key="6">
    <source>
        <dbReference type="PROSITE-ProRule" id="PRU00278"/>
    </source>
</evidence>
<comment type="catalytic activity">
    <reaction evidence="1">
        <text>[protein]-peptidylproline (omega=180) = [protein]-peptidylproline (omega=0)</text>
        <dbReference type="Rhea" id="RHEA:16237"/>
        <dbReference type="Rhea" id="RHEA-COMP:10747"/>
        <dbReference type="Rhea" id="RHEA-COMP:10748"/>
        <dbReference type="ChEBI" id="CHEBI:83833"/>
        <dbReference type="ChEBI" id="CHEBI:83834"/>
        <dbReference type="EC" id="5.2.1.8"/>
    </reaction>
</comment>
<dbReference type="InterPro" id="IPR000297">
    <property type="entry name" value="PPIase_PpiC"/>
</dbReference>
<dbReference type="Proteomes" id="UP000008206">
    <property type="component" value="Chromosome"/>
</dbReference>
<dbReference type="SUPFAM" id="SSF54534">
    <property type="entry name" value="FKBP-like"/>
    <property type="match status" value="1"/>
</dbReference>
<keyword evidence="3" id="KW-0732">Signal</keyword>
<name>E0UK34_GLOV7</name>
<keyword evidence="9" id="KW-1185">Reference proteome</keyword>
<protein>
    <recommendedName>
        <fullName evidence="2">peptidylprolyl isomerase</fullName>
        <ecNumber evidence="2">5.2.1.8</ecNumber>
    </recommendedName>
</protein>